<dbReference type="Gene3D" id="2.60.40.3680">
    <property type="match status" value="1"/>
</dbReference>
<protein>
    <submittedName>
        <fullName evidence="5">von Willebrand factor type A domain protein</fullName>
    </submittedName>
</protein>
<dbReference type="AlphaFoldDB" id="A0A517QJ34"/>
<feature type="compositionally biased region" description="Polar residues" evidence="1">
    <location>
        <begin position="603"/>
        <end position="616"/>
    </location>
</feature>
<feature type="domain" description="VWFA" evidence="3">
    <location>
        <begin position="287"/>
        <end position="462"/>
    </location>
</feature>
<gene>
    <name evidence="5" type="ORF">Mal48_08970</name>
</gene>
<evidence type="ECO:0000313" key="5">
    <source>
        <dbReference type="EMBL" id="QDT31662.1"/>
    </source>
</evidence>
<feature type="chain" id="PRO_5021785131" evidence="2">
    <location>
        <begin position="27"/>
        <end position="795"/>
    </location>
</feature>
<evidence type="ECO:0000259" key="3">
    <source>
        <dbReference type="PROSITE" id="PS50234"/>
    </source>
</evidence>
<dbReference type="PANTHER" id="PTHR45737">
    <property type="entry name" value="VON WILLEBRAND FACTOR A DOMAIN-CONTAINING PROTEIN 5A"/>
    <property type="match status" value="1"/>
</dbReference>
<evidence type="ECO:0000256" key="1">
    <source>
        <dbReference type="SAM" id="MobiDB-lite"/>
    </source>
</evidence>
<evidence type="ECO:0000259" key="4">
    <source>
        <dbReference type="PROSITE" id="PS51468"/>
    </source>
</evidence>
<dbReference type="OrthoDB" id="9784383at2"/>
<organism evidence="5 6">
    <name type="scientific">Thalassoglobus polymorphus</name>
    <dbReference type="NCBI Taxonomy" id="2527994"/>
    <lineage>
        <taxon>Bacteria</taxon>
        <taxon>Pseudomonadati</taxon>
        <taxon>Planctomycetota</taxon>
        <taxon>Planctomycetia</taxon>
        <taxon>Planctomycetales</taxon>
        <taxon>Planctomycetaceae</taxon>
        <taxon>Thalassoglobus</taxon>
    </lineage>
</organism>
<keyword evidence="2" id="KW-0732">Signal</keyword>
<feature type="compositionally biased region" description="Polar residues" evidence="1">
    <location>
        <begin position="695"/>
        <end position="706"/>
    </location>
</feature>
<feature type="region of interest" description="Disordered" evidence="1">
    <location>
        <begin position="657"/>
        <end position="706"/>
    </location>
</feature>
<dbReference type="SUPFAM" id="SSF53300">
    <property type="entry name" value="vWA-like"/>
    <property type="match status" value="1"/>
</dbReference>
<keyword evidence="6" id="KW-1185">Reference proteome</keyword>
<feature type="domain" description="VIT" evidence="4">
    <location>
        <begin position="37"/>
        <end position="165"/>
    </location>
</feature>
<dbReference type="EMBL" id="CP036267">
    <property type="protein sequence ID" value="QDT31662.1"/>
    <property type="molecule type" value="Genomic_DNA"/>
</dbReference>
<feature type="signal peptide" evidence="2">
    <location>
        <begin position="1"/>
        <end position="26"/>
    </location>
</feature>
<dbReference type="InterPro" id="IPR036465">
    <property type="entry name" value="vWFA_dom_sf"/>
</dbReference>
<dbReference type="KEGG" id="tpol:Mal48_08970"/>
<dbReference type="PROSITE" id="PS51468">
    <property type="entry name" value="VIT"/>
    <property type="match status" value="1"/>
</dbReference>
<name>A0A517QJ34_9PLAN</name>
<evidence type="ECO:0000256" key="2">
    <source>
        <dbReference type="SAM" id="SignalP"/>
    </source>
</evidence>
<dbReference type="Proteomes" id="UP000315724">
    <property type="component" value="Chromosome"/>
</dbReference>
<dbReference type="PANTHER" id="PTHR45737:SF6">
    <property type="entry name" value="VON WILLEBRAND FACTOR A DOMAIN-CONTAINING PROTEIN 5A"/>
    <property type="match status" value="1"/>
</dbReference>
<dbReference type="Pfam" id="PF13768">
    <property type="entry name" value="VWA_3"/>
    <property type="match status" value="1"/>
</dbReference>
<dbReference type="PROSITE" id="PS50234">
    <property type="entry name" value="VWFA"/>
    <property type="match status" value="1"/>
</dbReference>
<accession>A0A517QJ34</accession>
<dbReference type="RefSeq" id="WP_145196406.1">
    <property type="nucleotide sequence ID" value="NZ_CP036267.1"/>
</dbReference>
<dbReference type="Gene3D" id="3.40.50.410">
    <property type="entry name" value="von Willebrand factor, type A domain"/>
    <property type="match status" value="1"/>
</dbReference>
<reference evidence="5 6" key="1">
    <citation type="submission" date="2019-02" db="EMBL/GenBank/DDBJ databases">
        <title>Deep-cultivation of Planctomycetes and their phenomic and genomic characterization uncovers novel biology.</title>
        <authorList>
            <person name="Wiegand S."/>
            <person name="Jogler M."/>
            <person name="Boedeker C."/>
            <person name="Pinto D."/>
            <person name="Vollmers J."/>
            <person name="Rivas-Marin E."/>
            <person name="Kohn T."/>
            <person name="Peeters S.H."/>
            <person name="Heuer A."/>
            <person name="Rast P."/>
            <person name="Oberbeckmann S."/>
            <person name="Bunk B."/>
            <person name="Jeske O."/>
            <person name="Meyerdierks A."/>
            <person name="Storesund J.E."/>
            <person name="Kallscheuer N."/>
            <person name="Luecker S."/>
            <person name="Lage O.M."/>
            <person name="Pohl T."/>
            <person name="Merkel B.J."/>
            <person name="Hornburger P."/>
            <person name="Mueller R.-W."/>
            <person name="Bruemmer F."/>
            <person name="Labrenz M."/>
            <person name="Spormann A.M."/>
            <person name="Op den Camp H."/>
            <person name="Overmann J."/>
            <person name="Amann R."/>
            <person name="Jetten M.S.M."/>
            <person name="Mascher T."/>
            <person name="Medema M.H."/>
            <person name="Devos D.P."/>
            <person name="Kaster A.-K."/>
            <person name="Ovreas L."/>
            <person name="Rohde M."/>
            <person name="Galperin M.Y."/>
            <person name="Jogler C."/>
        </authorList>
    </citation>
    <scope>NUCLEOTIDE SEQUENCE [LARGE SCALE GENOMIC DNA]</scope>
    <source>
        <strain evidence="5 6">Mal48</strain>
    </source>
</reference>
<evidence type="ECO:0000313" key="6">
    <source>
        <dbReference type="Proteomes" id="UP000315724"/>
    </source>
</evidence>
<dbReference type="InterPro" id="IPR002035">
    <property type="entry name" value="VWF_A"/>
</dbReference>
<dbReference type="Pfam" id="PF08487">
    <property type="entry name" value="VIT"/>
    <property type="match status" value="1"/>
</dbReference>
<dbReference type="SMART" id="SM00327">
    <property type="entry name" value="VWA"/>
    <property type="match status" value="1"/>
</dbReference>
<feature type="region of interest" description="Disordered" evidence="1">
    <location>
        <begin position="601"/>
        <end position="626"/>
    </location>
</feature>
<sequence precursor="true">MRSLAYAVCLVASSAGALLTPGALQAQGVLVITNENIRLPRPTPRPQPISYSLDEVVVEATLKNQLADVQVSQTFRNSGTGTIQAQFVFPLPYDGAIDAMTLLVNGKELPAKLMKADEARDRYQSIVRSQKDPALLEWVGTGMFQTSVFPIPAGESRTVSIHYSQLLRKDHELTEFLFPLSTAKYTSTSVKKVRVQLAIESDTNIKNIYSPTHDVSIQRPTGKRATVKYEKQNIVPSSDFRLFYDAKPGDVSAKLLTYRPERDEDGYFLLLATPEIKADKDKKQSKTVIFVVDKSGSMAGKKIEQARDAAKFILNNLHEGDLFNIVSYDSKVQSFLPELEVFDKRSRQEALAYVDSLFAGGGTNIHEALTTALSGLQDKSQPSYVLFMTDGRPTSGETKEALIAEAARQANGVRARVMSFGVGYDVNSRLLDRISSDHHGLSEYVRPDQDIEEHVAKVFNRISSPVMTNVKISYEFDKSKPGKPVNRVYPGGDVDLFEGEQLVIVGRYREFGAAKIQLTGTVQEKEETLSFEGKFTKKVGNSSNSFIEKLWATRRIGEIIDELDLKGKNEELVNELVMLSTKHGILTPYTSFLADETVRPELASSSNRRLTTSNLSDLEEAEGRGGFLQRGIKQRFKNANNSASDASESLRTLDEFKSRPASGGTLSGPAPGRSLSRQQPSSPLPPNGGGAGFGSSAQVNSPTSETAPVDYQKIVRKAGTQTVYKRGKLLVTPETASLDLEKEEDKAKVIEIKRYSKEYFELTDANSTAENEVLTLQEEDEELLVKFRGKIYLIK</sequence>
<dbReference type="InterPro" id="IPR013694">
    <property type="entry name" value="VIT"/>
</dbReference>
<proteinExistence type="predicted"/>